<dbReference type="PANTHER" id="PTHR30572:SF4">
    <property type="entry name" value="ABC TRANSPORTER PERMEASE YTRF"/>
    <property type="match status" value="1"/>
</dbReference>
<evidence type="ECO:0000256" key="1">
    <source>
        <dbReference type="ARBA" id="ARBA00004651"/>
    </source>
</evidence>
<gene>
    <name evidence="10" type="ORF">UFOPK2399_00632</name>
</gene>
<sequence>MFYISYMLAELRRRRGRTLLTALGLAVGVGLVVTVNALSTGLNQAQAKVLKPLTGLGTDMSVTRPLVIATTSGGFQSLTPAERAKLRSEGGPRGFDFQSLKPGAKFSSDRFTFGTQQTFPSTEVASISKLAHVSIAAGSLTLNAVHISGTVPKQTTTATPGPGGFSGGGGGGFFSGPRSINFDTKSVTGIDETQPTLGAITTSQISSGAYFSGTDPYQAILNVSYANSNNLKVGSKLTLAGKTFAVIGIATTPLGGQSSDVYLKLAELQKLSGNTGRVNTILVEADNASHVAAVSTAIKKTFKDSSVTTAKDLADRISGSLVDTKKLTDKLGTALEIVGLVAAILIASLLTLSSVTKRIRELGTLKALGWSQGLVIRQVTGESLFQGLVGGVLGVVVGLGGAALVSAFAPSLQATVGSTSATANAVTGQGGGPGDFGPPGGGAGLFGRFLDNGLTTGSSSVSISAPVSISLLATAIGLAVLGGLLAGAVGGFRASRLRPADALRHLD</sequence>
<evidence type="ECO:0000256" key="6">
    <source>
        <dbReference type="ARBA" id="ARBA00038076"/>
    </source>
</evidence>
<dbReference type="PANTHER" id="PTHR30572">
    <property type="entry name" value="MEMBRANE COMPONENT OF TRANSPORTER-RELATED"/>
    <property type="match status" value="1"/>
</dbReference>
<dbReference type="GO" id="GO:0022857">
    <property type="term" value="F:transmembrane transporter activity"/>
    <property type="evidence" value="ECO:0007669"/>
    <property type="project" value="TreeGrafter"/>
</dbReference>
<evidence type="ECO:0000256" key="2">
    <source>
        <dbReference type="ARBA" id="ARBA00022475"/>
    </source>
</evidence>
<reference evidence="10" key="1">
    <citation type="submission" date="2020-05" db="EMBL/GenBank/DDBJ databases">
        <authorList>
            <person name="Chiriac C."/>
            <person name="Salcher M."/>
            <person name="Ghai R."/>
            <person name="Kavagutti S V."/>
        </authorList>
    </citation>
    <scope>NUCLEOTIDE SEQUENCE</scope>
</reference>
<protein>
    <submittedName>
        <fullName evidence="10">Unannotated protein</fullName>
    </submittedName>
</protein>
<feature type="domain" description="ABC3 transporter permease C-terminal" evidence="8">
    <location>
        <begin position="338"/>
        <end position="415"/>
    </location>
</feature>
<dbReference type="AlphaFoldDB" id="A0A6J6P005"/>
<evidence type="ECO:0000256" key="3">
    <source>
        <dbReference type="ARBA" id="ARBA00022692"/>
    </source>
</evidence>
<evidence type="ECO:0000256" key="7">
    <source>
        <dbReference type="SAM" id="Phobius"/>
    </source>
</evidence>
<evidence type="ECO:0000313" key="10">
    <source>
        <dbReference type="EMBL" id="CAB4689903.1"/>
    </source>
</evidence>
<keyword evidence="2" id="KW-1003">Cell membrane</keyword>
<feature type="transmembrane region" description="Helical" evidence="7">
    <location>
        <begin position="387"/>
        <end position="409"/>
    </location>
</feature>
<name>A0A6J6P005_9ZZZZ</name>
<accession>A0A6J6P005</accession>
<dbReference type="Pfam" id="PF12704">
    <property type="entry name" value="MacB_PCD"/>
    <property type="match status" value="1"/>
</dbReference>
<organism evidence="10">
    <name type="scientific">freshwater metagenome</name>
    <dbReference type="NCBI Taxonomy" id="449393"/>
    <lineage>
        <taxon>unclassified sequences</taxon>
        <taxon>metagenomes</taxon>
        <taxon>ecological metagenomes</taxon>
    </lineage>
</organism>
<dbReference type="GO" id="GO:0005886">
    <property type="term" value="C:plasma membrane"/>
    <property type="evidence" value="ECO:0007669"/>
    <property type="project" value="UniProtKB-SubCell"/>
</dbReference>
<dbReference type="InterPro" id="IPR025857">
    <property type="entry name" value="MacB_PCD"/>
</dbReference>
<keyword evidence="4 7" id="KW-1133">Transmembrane helix</keyword>
<comment type="similarity">
    <text evidence="6">Belongs to the ABC-4 integral membrane protein family.</text>
</comment>
<dbReference type="InterPro" id="IPR003838">
    <property type="entry name" value="ABC3_permease_C"/>
</dbReference>
<feature type="domain" description="MacB-like periplasmic core" evidence="9">
    <location>
        <begin position="18"/>
        <end position="300"/>
    </location>
</feature>
<dbReference type="Pfam" id="PF02687">
    <property type="entry name" value="FtsX"/>
    <property type="match status" value="1"/>
</dbReference>
<proteinExistence type="inferred from homology"/>
<dbReference type="InterPro" id="IPR050250">
    <property type="entry name" value="Macrolide_Exporter_MacB"/>
</dbReference>
<keyword evidence="3 7" id="KW-0812">Transmembrane</keyword>
<comment type="subcellular location">
    <subcellularLocation>
        <location evidence="1">Cell membrane</location>
        <topology evidence="1">Multi-pass membrane protein</topology>
    </subcellularLocation>
</comment>
<feature type="transmembrane region" description="Helical" evidence="7">
    <location>
        <begin position="331"/>
        <end position="352"/>
    </location>
</feature>
<dbReference type="EMBL" id="CAEZXP010000001">
    <property type="protein sequence ID" value="CAB4689903.1"/>
    <property type="molecule type" value="Genomic_DNA"/>
</dbReference>
<feature type="transmembrane region" description="Helical" evidence="7">
    <location>
        <begin position="467"/>
        <end position="489"/>
    </location>
</feature>
<evidence type="ECO:0000259" key="9">
    <source>
        <dbReference type="Pfam" id="PF12704"/>
    </source>
</evidence>
<evidence type="ECO:0000256" key="4">
    <source>
        <dbReference type="ARBA" id="ARBA00022989"/>
    </source>
</evidence>
<keyword evidence="5 7" id="KW-0472">Membrane</keyword>
<evidence type="ECO:0000259" key="8">
    <source>
        <dbReference type="Pfam" id="PF02687"/>
    </source>
</evidence>
<evidence type="ECO:0000256" key="5">
    <source>
        <dbReference type="ARBA" id="ARBA00023136"/>
    </source>
</evidence>